<feature type="compositionally biased region" description="Low complexity" evidence="7">
    <location>
        <begin position="1"/>
        <end position="23"/>
    </location>
</feature>
<evidence type="ECO:0000256" key="1">
    <source>
        <dbReference type="ARBA" id="ARBA00004123"/>
    </source>
</evidence>
<organism evidence="9 10">
    <name type="scientific">Cercophora scortea</name>
    <dbReference type="NCBI Taxonomy" id="314031"/>
    <lineage>
        <taxon>Eukaryota</taxon>
        <taxon>Fungi</taxon>
        <taxon>Dikarya</taxon>
        <taxon>Ascomycota</taxon>
        <taxon>Pezizomycotina</taxon>
        <taxon>Sordariomycetes</taxon>
        <taxon>Sordariomycetidae</taxon>
        <taxon>Sordariales</taxon>
        <taxon>Lasiosphaeriaceae</taxon>
        <taxon>Cercophora</taxon>
    </lineage>
</organism>
<feature type="domain" description="PHD-type" evidence="8">
    <location>
        <begin position="173"/>
        <end position="224"/>
    </location>
</feature>
<comment type="subcellular location">
    <subcellularLocation>
        <location evidence="1">Nucleus</location>
    </subcellularLocation>
</comment>
<gene>
    <name evidence="9" type="ORF">B0T19DRAFT_396375</name>
</gene>
<evidence type="ECO:0000256" key="4">
    <source>
        <dbReference type="ARBA" id="ARBA00022833"/>
    </source>
</evidence>
<dbReference type="InterPro" id="IPR019786">
    <property type="entry name" value="Zinc_finger_PHD-type_CS"/>
</dbReference>
<keyword evidence="4" id="KW-0862">Zinc</keyword>
<sequence>MSLNGATTTTTTGTGAGRQQQGQLPSDVDENPDQPPSSPGLPTLPQQNNQSRRSQSHYDENTPQFMSDDRSTTTTTTMAPKKERRSSSSKPAPKKKKGTATTIKAPKRARQSGNGGSRKSRGGGGSGSFNGARRKTDNSAATLPSETGGSYDGGSQDGHGQGGNGDSSESDSGPYCLCRGPDNHRFMIACDRCEDWFHGECIGMDKYTGENLVQRYMCPNCSDGDRNVTRYKKMCSLEGCTRPSRIYSLGNPSIFCSEEHCQTWWEHLIATLPRSKDGTIPDTLTQDEFLGLLDAPKPKPGEKGPAWKLGDTPFGVSDVFWQTVNLDEVLTSEEREILRRSAAERYALGEEIGLCQKMLQLLDMALKRRDAAIAAGKGSAKETCGYDWRLDTVDVTAQFAAFLKSPAGETIFKTGRLDAPDAPQSPTLRAGFGNFAPDAAAVDPLTAGMCTKKKCKPHLAWATILGKSVKHSIKELAAQAREKLDLEARVRDSAAGRFRRKVHENNTVTVIGGDDTDMSDASALEREPESR</sequence>
<reference evidence="9" key="2">
    <citation type="submission" date="2023-06" db="EMBL/GenBank/DDBJ databases">
        <authorList>
            <consortium name="Lawrence Berkeley National Laboratory"/>
            <person name="Haridas S."/>
            <person name="Hensen N."/>
            <person name="Bonometti L."/>
            <person name="Westerberg I."/>
            <person name="Brannstrom I.O."/>
            <person name="Guillou S."/>
            <person name="Cros-Aarteil S."/>
            <person name="Calhoun S."/>
            <person name="Kuo A."/>
            <person name="Mondo S."/>
            <person name="Pangilinan J."/>
            <person name="Riley R."/>
            <person name="Labutti K."/>
            <person name="Andreopoulos B."/>
            <person name="Lipzen A."/>
            <person name="Chen C."/>
            <person name="Yanf M."/>
            <person name="Daum C."/>
            <person name="Ng V."/>
            <person name="Clum A."/>
            <person name="Steindorff A."/>
            <person name="Ohm R."/>
            <person name="Martin F."/>
            <person name="Silar P."/>
            <person name="Natvig D."/>
            <person name="Lalanne C."/>
            <person name="Gautier V."/>
            <person name="Ament-Velasquez S.L."/>
            <person name="Kruys A."/>
            <person name="Hutchinson M.I."/>
            <person name="Powell A.J."/>
            <person name="Barry K."/>
            <person name="Miller A.N."/>
            <person name="Grigoriev I.V."/>
            <person name="Debuchy R."/>
            <person name="Gladieux P."/>
            <person name="Thoren M.H."/>
            <person name="Johannesson H."/>
        </authorList>
    </citation>
    <scope>NUCLEOTIDE SEQUENCE</scope>
    <source>
        <strain evidence="9">SMH4131-1</strain>
    </source>
</reference>
<dbReference type="SMART" id="SM00249">
    <property type="entry name" value="PHD"/>
    <property type="match status" value="1"/>
</dbReference>
<dbReference type="GO" id="GO:0048188">
    <property type="term" value="C:Set1C/COMPASS complex"/>
    <property type="evidence" value="ECO:0007669"/>
    <property type="project" value="InterPro"/>
</dbReference>
<dbReference type="InterPro" id="IPR019787">
    <property type="entry name" value="Znf_PHD-finger"/>
</dbReference>
<reference evidence="9" key="1">
    <citation type="journal article" date="2023" name="Mol. Phylogenet. Evol.">
        <title>Genome-scale phylogeny and comparative genomics of the fungal order Sordariales.</title>
        <authorList>
            <person name="Hensen N."/>
            <person name="Bonometti L."/>
            <person name="Westerberg I."/>
            <person name="Brannstrom I.O."/>
            <person name="Guillou S."/>
            <person name="Cros-Aarteil S."/>
            <person name="Calhoun S."/>
            <person name="Haridas S."/>
            <person name="Kuo A."/>
            <person name="Mondo S."/>
            <person name="Pangilinan J."/>
            <person name="Riley R."/>
            <person name="LaButti K."/>
            <person name="Andreopoulos B."/>
            <person name="Lipzen A."/>
            <person name="Chen C."/>
            <person name="Yan M."/>
            <person name="Daum C."/>
            <person name="Ng V."/>
            <person name="Clum A."/>
            <person name="Steindorff A."/>
            <person name="Ohm R.A."/>
            <person name="Martin F."/>
            <person name="Silar P."/>
            <person name="Natvig D.O."/>
            <person name="Lalanne C."/>
            <person name="Gautier V."/>
            <person name="Ament-Velasquez S.L."/>
            <person name="Kruys A."/>
            <person name="Hutchinson M.I."/>
            <person name="Powell A.J."/>
            <person name="Barry K."/>
            <person name="Miller A.N."/>
            <person name="Grigoriev I.V."/>
            <person name="Debuchy R."/>
            <person name="Gladieux P."/>
            <person name="Hiltunen Thoren M."/>
            <person name="Johannesson H."/>
        </authorList>
    </citation>
    <scope>NUCLEOTIDE SEQUENCE</scope>
    <source>
        <strain evidence="9">SMH4131-1</strain>
    </source>
</reference>
<proteinExistence type="predicted"/>
<evidence type="ECO:0000256" key="5">
    <source>
        <dbReference type="ARBA" id="ARBA00023242"/>
    </source>
</evidence>
<evidence type="ECO:0000313" key="9">
    <source>
        <dbReference type="EMBL" id="KAK3336647.1"/>
    </source>
</evidence>
<feature type="compositionally biased region" description="Gly residues" evidence="7">
    <location>
        <begin position="150"/>
        <end position="165"/>
    </location>
</feature>
<dbReference type="PANTHER" id="PTHR46174:SF1">
    <property type="entry name" value="CXXC-TYPE ZINC FINGER PROTEIN 1"/>
    <property type="match status" value="1"/>
</dbReference>
<evidence type="ECO:0000256" key="6">
    <source>
        <dbReference type="PROSITE-ProRule" id="PRU00146"/>
    </source>
</evidence>
<dbReference type="InterPro" id="IPR001965">
    <property type="entry name" value="Znf_PHD"/>
</dbReference>
<keyword evidence="3 6" id="KW-0863">Zinc-finger</keyword>
<feature type="compositionally biased region" description="Polar residues" evidence="7">
    <location>
        <begin position="138"/>
        <end position="147"/>
    </location>
</feature>
<dbReference type="InterPro" id="IPR011011">
    <property type="entry name" value="Znf_FYVE_PHD"/>
</dbReference>
<dbReference type="PROSITE" id="PS50016">
    <property type="entry name" value="ZF_PHD_2"/>
    <property type="match status" value="1"/>
</dbReference>
<evidence type="ECO:0000313" key="10">
    <source>
        <dbReference type="Proteomes" id="UP001286456"/>
    </source>
</evidence>
<dbReference type="Pfam" id="PF00628">
    <property type="entry name" value="PHD"/>
    <property type="match status" value="1"/>
</dbReference>
<dbReference type="InterPro" id="IPR037869">
    <property type="entry name" value="Spp1/CFP1"/>
</dbReference>
<keyword evidence="5" id="KW-0539">Nucleus</keyword>
<feature type="region of interest" description="Disordered" evidence="7">
    <location>
        <begin position="1"/>
        <end position="168"/>
    </location>
</feature>
<evidence type="ECO:0000256" key="3">
    <source>
        <dbReference type="ARBA" id="ARBA00022771"/>
    </source>
</evidence>
<name>A0AAE0ML98_9PEZI</name>
<dbReference type="PROSITE" id="PS01359">
    <property type="entry name" value="ZF_PHD_1"/>
    <property type="match status" value="1"/>
</dbReference>
<accession>A0AAE0ML98</accession>
<dbReference type="EMBL" id="JAUEPO010000001">
    <property type="protein sequence ID" value="KAK3336647.1"/>
    <property type="molecule type" value="Genomic_DNA"/>
</dbReference>
<dbReference type="AlphaFoldDB" id="A0AAE0ML98"/>
<dbReference type="InterPro" id="IPR013083">
    <property type="entry name" value="Znf_RING/FYVE/PHD"/>
</dbReference>
<dbReference type="Gene3D" id="3.30.40.10">
    <property type="entry name" value="Zinc/RING finger domain, C3HC4 (zinc finger)"/>
    <property type="match status" value="1"/>
</dbReference>
<protein>
    <recommendedName>
        <fullName evidence="8">PHD-type domain-containing protein</fullName>
    </recommendedName>
</protein>
<evidence type="ECO:0000259" key="8">
    <source>
        <dbReference type="PROSITE" id="PS50016"/>
    </source>
</evidence>
<dbReference type="GO" id="GO:0045893">
    <property type="term" value="P:positive regulation of DNA-templated transcription"/>
    <property type="evidence" value="ECO:0007669"/>
    <property type="project" value="TreeGrafter"/>
</dbReference>
<dbReference type="GO" id="GO:0008270">
    <property type="term" value="F:zinc ion binding"/>
    <property type="evidence" value="ECO:0007669"/>
    <property type="project" value="UniProtKB-KW"/>
</dbReference>
<keyword evidence="10" id="KW-1185">Reference proteome</keyword>
<keyword evidence="2" id="KW-0479">Metal-binding</keyword>
<evidence type="ECO:0000256" key="2">
    <source>
        <dbReference type="ARBA" id="ARBA00022723"/>
    </source>
</evidence>
<comment type="caution">
    <text evidence="9">The sequence shown here is derived from an EMBL/GenBank/DDBJ whole genome shotgun (WGS) entry which is preliminary data.</text>
</comment>
<dbReference type="SUPFAM" id="SSF57903">
    <property type="entry name" value="FYVE/PHD zinc finger"/>
    <property type="match status" value="1"/>
</dbReference>
<evidence type="ECO:0000256" key="7">
    <source>
        <dbReference type="SAM" id="MobiDB-lite"/>
    </source>
</evidence>
<dbReference type="Proteomes" id="UP001286456">
    <property type="component" value="Unassembled WGS sequence"/>
</dbReference>
<dbReference type="PANTHER" id="PTHR46174">
    <property type="entry name" value="CXXC-TYPE ZINC FINGER PROTEIN 1"/>
    <property type="match status" value="1"/>
</dbReference>
<feature type="region of interest" description="Disordered" evidence="7">
    <location>
        <begin position="509"/>
        <end position="531"/>
    </location>
</feature>